<dbReference type="PANTHER" id="PTHR10252:SF103">
    <property type="entry name" value="DR1-ASSOCIATED COREPRESSOR-LIKE"/>
    <property type="match status" value="1"/>
</dbReference>
<dbReference type="Pfam" id="PF00808">
    <property type="entry name" value="CBFD_NFYB_HMF"/>
    <property type="match status" value="1"/>
</dbReference>
<protein>
    <recommendedName>
        <fullName evidence="3">Transcription factor CBF/NF-Y/archaeal histone domain-containing protein</fullName>
    </recommendedName>
</protein>
<dbReference type="STRING" id="161767.ENSAPEP00000005694"/>
<dbReference type="PANTHER" id="PTHR10252">
    <property type="entry name" value="HISTONE-LIKE TRANSCRIPTION FACTOR CCAAT-RELATED"/>
    <property type="match status" value="1"/>
</dbReference>
<reference evidence="4" key="3">
    <citation type="submission" date="2025-09" db="UniProtKB">
        <authorList>
            <consortium name="Ensembl"/>
        </authorList>
    </citation>
    <scope>IDENTIFICATION</scope>
</reference>
<evidence type="ECO:0000313" key="4">
    <source>
        <dbReference type="Ensembl" id="ENSAPEP00000005694.1"/>
    </source>
</evidence>
<evidence type="ECO:0000256" key="2">
    <source>
        <dbReference type="ARBA" id="ARBA00023242"/>
    </source>
</evidence>
<dbReference type="GeneTree" id="ENSGT00390000012424"/>
<dbReference type="GO" id="GO:0017054">
    <property type="term" value="C:negative cofactor 2 complex"/>
    <property type="evidence" value="ECO:0007669"/>
    <property type="project" value="TreeGrafter"/>
</dbReference>
<dbReference type="InterPro" id="IPR050568">
    <property type="entry name" value="Transcr_DNA_Rep_Reg"/>
</dbReference>
<dbReference type="InterPro" id="IPR003958">
    <property type="entry name" value="CBFA_NFYB_domain"/>
</dbReference>
<dbReference type="InterPro" id="IPR009072">
    <property type="entry name" value="Histone-fold"/>
</dbReference>
<dbReference type="GO" id="GO:0001046">
    <property type="term" value="F:core promoter sequence-specific DNA binding"/>
    <property type="evidence" value="ECO:0007669"/>
    <property type="project" value="TreeGrafter"/>
</dbReference>
<dbReference type="AlphaFoldDB" id="A0A3P8S290"/>
<organism evidence="4 5">
    <name type="scientific">Amphiprion percula</name>
    <name type="common">Orange clownfish</name>
    <name type="synonym">Lutjanus percula</name>
    <dbReference type="NCBI Taxonomy" id="161767"/>
    <lineage>
        <taxon>Eukaryota</taxon>
        <taxon>Metazoa</taxon>
        <taxon>Chordata</taxon>
        <taxon>Craniata</taxon>
        <taxon>Vertebrata</taxon>
        <taxon>Euteleostomi</taxon>
        <taxon>Actinopterygii</taxon>
        <taxon>Neopterygii</taxon>
        <taxon>Teleostei</taxon>
        <taxon>Neoteleostei</taxon>
        <taxon>Acanthomorphata</taxon>
        <taxon>Ovalentaria</taxon>
        <taxon>Pomacentridae</taxon>
        <taxon>Amphiprion</taxon>
    </lineage>
</organism>
<evidence type="ECO:0000256" key="1">
    <source>
        <dbReference type="ARBA" id="ARBA00004123"/>
    </source>
</evidence>
<dbReference type="GO" id="GO:0016251">
    <property type="term" value="F:RNA polymerase II general transcription initiation factor activity"/>
    <property type="evidence" value="ECO:0007669"/>
    <property type="project" value="TreeGrafter"/>
</dbReference>
<reference evidence="4 5" key="1">
    <citation type="submission" date="2018-03" db="EMBL/GenBank/DDBJ databases">
        <title>Finding Nemo's genes: A chromosome-scale reference assembly of the genome of the orange clownfish Amphiprion percula.</title>
        <authorList>
            <person name="Lehmann R."/>
        </authorList>
    </citation>
    <scope>NUCLEOTIDE SEQUENCE</scope>
</reference>
<dbReference type="SUPFAM" id="SSF47113">
    <property type="entry name" value="Histone-fold"/>
    <property type="match status" value="1"/>
</dbReference>
<dbReference type="Ensembl" id="ENSAPET00000005846.1">
    <property type="protein sequence ID" value="ENSAPEP00000005694.1"/>
    <property type="gene ID" value="ENSAPEG00000004088.1"/>
</dbReference>
<evidence type="ECO:0000259" key="3">
    <source>
        <dbReference type="Pfam" id="PF00808"/>
    </source>
</evidence>
<comment type="subcellular location">
    <subcellularLocation>
        <location evidence="1">Nucleus</location>
    </subcellularLocation>
</comment>
<keyword evidence="2" id="KW-0539">Nucleus</keyword>
<proteinExistence type="predicted"/>
<dbReference type="CDD" id="cd22906">
    <property type="entry name" value="HFD_DRAP1"/>
    <property type="match status" value="1"/>
</dbReference>
<feature type="domain" description="Transcription factor CBF/NF-Y/archaeal histone" evidence="3">
    <location>
        <begin position="14"/>
        <end position="62"/>
    </location>
</feature>
<evidence type="ECO:0000313" key="5">
    <source>
        <dbReference type="Proteomes" id="UP000265080"/>
    </source>
</evidence>
<sequence length="104" mass="11986">MPGQKRRYNVRFPPQRRIKKIMQKDTEVGRIAMAVPVIIRALEMFLKSLLTKTCLITQSKLSAVVSIAHKQCIESEKLFHFLKDLAERTSTTAAQKDNRGMNVW</sequence>
<dbReference type="GO" id="GO:0046982">
    <property type="term" value="F:protein heterodimerization activity"/>
    <property type="evidence" value="ECO:0007669"/>
    <property type="project" value="InterPro"/>
</dbReference>
<reference evidence="4" key="2">
    <citation type="submission" date="2025-08" db="UniProtKB">
        <authorList>
            <consortium name="Ensembl"/>
        </authorList>
    </citation>
    <scope>IDENTIFICATION</scope>
</reference>
<dbReference type="Proteomes" id="UP000265080">
    <property type="component" value="Chromosome 18"/>
</dbReference>
<dbReference type="Gene3D" id="1.10.20.10">
    <property type="entry name" value="Histone, subunit A"/>
    <property type="match status" value="1"/>
</dbReference>
<dbReference type="OMA" id="AHKQCIE"/>
<keyword evidence="5" id="KW-1185">Reference proteome</keyword>
<name>A0A3P8S290_AMPPE</name>
<accession>A0A3P8S290</accession>